<sequence length="58" mass="6457">MTTLLRVEKGHASEEEVAALTALVLARAAARPRPPDEDGATSTRWRAHPYHAPHSWRD</sequence>
<reference evidence="2 3" key="1">
    <citation type="submission" date="2019-06" db="EMBL/GenBank/DDBJ databases">
        <title>Sequencing the genomes of 1000 actinobacteria strains.</title>
        <authorList>
            <person name="Klenk H.-P."/>
        </authorList>
    </citation>
    <scope>NUCLEOTIDE SEQUENCE [LARGE SCALE GENOMIC DNA]</scope>
    <source>
        <strain evidence="2 3">DSM 41695</strain>
    </source>
</reference>
<dbReference type="GO" id="GO:0004658">
    <property type="term" value="F:propionyl-CoA carboxylase activity"/>
    <property type="evidence" value="ECO:0007669"/>
    <property type="project" value="InterPro"/>
</dbReference>
<evidence type="ECO:0000313" key="3">
    <source>
        <dbReference type="Proteomes" id="UP000316603"/>
    </source>
</evidence>
<dbReference type="AlphaFoldDB" id="A0A561TCC8"/>
<dbReference type="Proteomes" id="UP000316603">
    <property type="component" value="Unassembled WGS sequence"/>
</dbReference>
<evidence type="ECO:0000313" key="2">
    <source>
        <dbReference type="EMBL" id="TWF84756.1"/>
    </source>
</evidence>
<dbReference type="Pfam" id="PF13822">
    <property type="entry name" value="ACC_epsilon"/>
    <property type="match status" value="1"/>
</dbReference>
<dbReference type="GO" id="GO:0003989">
    <property type="term" value="F:acetyl-CoA carboxylase activity"/>
    <property type="evidence" value="ECO:0007669"/>
    <property type="project" value="InterPro"/>
</dbReference>
<accession>A0A561TCC8</accession>
<dbReference type="InterPro" id="IPR032716">
    <property type="entry name" value="ACC_epsilon"/>
</dbReference>
<dbReference type="RefSeq" id="WP_145866833.1">
    <property type="nucleotide sequence ID" value="NZ_BNCE01000043.1"/>
</dbReference>
<protein>
    <submittedName>
        <fullName evidence="2">Acyl-CoA carboxylase epsilon subunit-like protein</fullName>
    </submittedName>
</protein>
<name>A0A561TCC8_9ACTN</name>
<dbReference type="EMBL" id="VIWV01000001">
    <property type="protein sequence ID" value="TWF84756.1"/>
    <property type="molecule type" value="Genomic_DNA"/>
</dbReference>
<keyword evidence="3" id="KW-1185">Reference proteome</keyword>
<organism evidence="2 3">
    <name type="scientific">Streptomyces capillispiralis</name>
    <dbReference type="NCBI Taxonomy" id="68182"/>
    <lineage>
        <taxon>Bacteria</taxon>
        <taxon>Bacillati</taxon>
        <taxon>Actinomycetota</taxon>
        <taxon>Actinomycetes</taxon>
        <taxon>Kitasatosporales</taxon>
        <taxon>Streptomycetaceae</taxon>
        <taxon>Streptomyces</taxon>
    </lineage>
</organism>
<evidence type="ECO:0000256" key="1">
    <source>
        <dbReference type="SAM" id="MobiDB-lite"/>
    </source>
</evidence>
<comment type="caution">
    <text evidence="2">The sequence shown here is derived from an EMBL/GenBank/DDBJ whole genome shotgun (WGS) entry which is preliminary data.</text>
</comment>
<proteinExistence type="predicted"/>
<feature type="region of interest" description="Disordered" evidence="1">
    <location>
        <begin position="29"/>
        <end position="58"/>
    </location>
</feature>
<gene>
    <name evidence="2" type="ORF">FHX78_111692</name>
</gene>